<dbReference type="SMART" id="SM00382">
    <property type="entry name" value="AAA"/>
    <property type="match status" value="1"/>
</dbReference>
<evidence type="ECO:0000259" key="4">
    <source>
        <dbReference type="PROSITE" id="PS50893"/>
    </source>
</evidence>
<dbReference type="OrthoDB" id="9801958at2"/>
<protein>
    <submittedName>
        <fullName evidence="5">Sulfate/thiosulfate import ATP-binding protein CysA</fullName>
        <ecNumber evidence="5">3.6.3.25</ecNumber>
    </submittedName>
</protein>
<dbReference type="GO" id="GO:0005524">
    <property type="term" value="F:ATP binding"/>
    <property type="evidence" value="ECO:0007669"/>
    <property type="project" value="UniProtKB-KW"/>
</dbReference>
<dbReference type="EC" id="3.6.3.25" evidence="5"/>
<keyword evidence="3 5" id="KW-0067">ATP-binding</keyword>
<dbReference type="HOGENOM" id="CLU_000604_1_22_12"/>
<dbReference type="AlphaFoldDB" id="F5YCT9"/>
<dbReference type="InterPro" id="IPR050166">
    <property type="entry name" value="ABC_transporter_ATP-bind"/>
</dbReference>
<organism evidence="5 6">
    <name type="scientific">Leadbettera azotonutricia (strain ATCC BAA-888 / DSM 13862 / ZAS-9)</name>
    <name type="common">Treponema azotonutricium</name>
    <dbReference type="NCBI Taxonomy" id="545695"/>
    <lineage>
        <taxon>Bacteria</taxon>
        <taxon>Pseudomonadati</taxon>
        <taxon>Spirochaetota</taxon>
        <taxon>Spirochaetia</taxon>
        <taxon>Spirochaetales</taxon>
        <taxon>Breznakiellaceae</taxon>
        <taxon>Leadbettera</taxon>
    </lineage>
</organism>
<evidence type="ECO:0000256" key="1">
    <source>
        <dbReference type="ARBA" id="ARBA00022448"/>
    </source>
</evidence>
<evidence type="ECO:0000313" key="5">
    <source>
        <dbReference type="EMBL" id="AEF81098.1"/>
    </source>
</evidence>
<proteinExistence type="predicted"/>
<reference evidence="5 6" key="2">
    <citation type="journal article" date="2011" name="ISME J.">
        <title>RNA-seq reveals cooperative metabolic interactions between two termite-gut spirochete species in co-culture.</title>
        <authorList>
            <person name="Rosenthal A.Z."/>
            <person name="Matson E.G."/>
            <person name="Eldar A."/>
            <person name="Leadbetter J.R."/>
        </authorList>
    </citation>
    <scope>NUCLEOTIDE SEQUENCE [LARGE SCALE GENOMIC DNA]</scope>
    <source>
        <strain evidence="6">ATCC BAA-888 / DSM 13862 / ZAS-9</strain>
    </source>
</reference>
<dbReference type="InParanoid" id="F5YCT9"/>
<gene>
    <name evidence="5" type="ordered locus">TREAZ_0438</name>
</gene>
<dbReference type="InterPro" id="IPR017871">
    <property type="entry name" value="ABC_transporter-like_CS"/>
</dbReference>
<dbReference type="GO" id="GO:0016887">
    <property type="term" value="F:ATP hydrolysis activity"/>
    <property type="evidence" value="ECO:0007669"/>
    <property type="project" value="InterPro"/>
</dbReference>
<keyword evidence="6" id="KW-1185">Reference proteome</keyword>
<name>F5YCT9_LEAAZ</name>
<dbReference type="eggNOG" id="COG1116">
    <property type="taxonomic scope" value="Bacteria"/>
</dbReference>
<dbReference type="InterPro" id="IPR003439">
    <property type="entry name" value="ABC_transporter-like_ATP-bd"/>
</dbReference>
<dbReference type="RefSeq" id="WP_015711510.1">
    <property type="nucleotide sequence ID" value="NC_015577.1"/>
</dbReference>
<reference evidence="6" key="1">
    <citation type="submission" date="2009-12" db="EMBL/GenBank/DDBJ databases">
        <title>Complete sequence of Treponema azotonutricium strain ZAS-9.</title>
        <authorList>
            <person name="Tetu S.G."/>
            <person name="Matson E."/>
            <person name="Ren Q."/>
            <person name="Seshadri R."/>
            <person name="Elbourne L."/>
            <person name="Hassan K.A."/>
            <person name="Durkin A."/>
            <person name="Radune D."/>
            <person name="Mohamoud Y."/>
            <person name="Shay R."/>
            <person name="Jin S."/>
            <person name="Zhang X."/>
            <person name="Lucey K."/>
            <person name="Ballor N.R."/>
            <person name="Ottesen E."/>
            <person name="Rosenthal R."/>
            <person name="Allen A."/>
            <person name="Leadbetter J.R."/>
            <person name="Paulsen I.T."/>
        </authorList>
    </citation>
    <scope>NUCLEOTIDE SEQUENCE [LARGE SCALE GENOMIC DNA]</scope>
    <source>
        <strain evidence="6">ATCC BAA-888 / DSM 13862 / ZAS-9</strain>
    </source>
</reference>
<dbReference type="PANTHER" id="PTHR42788:SF13">
    <property type="entry name" value="ALIPHATIC SULFONATES IMPORT ATP-BINDING PROTEIN SSUB"/>
    <property type="match status" value="1"/>
</dbReference>
<dbReference type="PROSITE" id="PS50893">
    <property type="entry name" value="ABC_TRANSPORTER_2"/>
    <property type="match status" value="1"/>
</dbReference>
<keyword evidence="2" id="KW-0547">Nucleotide-binding</keyword>
<dbReference type="STRING" id="545695.TREAZ_0438"/>
<dbReference type="PROSITE" id="PS00211">
    <property type="entry name" value="ABC_TRANSPORTER_1"/>
    <property type="match status" value="1"/>
</dbReference>
<dbReference type="InterPro" id="IPR003593">
    <property type="entry name" value="AAA+_ATPase"/>
</dbReference>
<evidence type="ECO:0000256" key="2">
    <source>
        <dbReference type="ARBA" id="ARBA00022741"/>
    </source>
</evidence>
<dbReference type="Pfam" id="PF00005">
    <property type="entry name" value="ABC_tran"/>
    <property type="match status" value="1"/>
</dbReference>
<dbReference type="Proteomes" id="UP000009222">
    <property type="component" value="Chromosome"/>
</dbReference>
<keyword evidence="1" id="KW-0813">Transport</keyword>
<dbReference type="PANTHER" id="PTHR42788">
    <property type="entry name" value="TAURINE IMPORT ATP-BINDING PROTEIN-RELATED"/>
    <property type="match status" value="1"/>
</dbReference>
<dbReference type="EMBL" id="CP001841">
    <property type="protein sequence ID" value="AEF81098.1"/>
    <property type="molecule type" value="Genomic_DNA"/>
</dbReference>
<accession>F5YCT9</accession>
<evidence type="ECO:0000256" key="3">
    <source>
        <dbReference type="ARBA" id="ARBA00022840"/>
    </source>
</evidence>
<dbReference type="SUPFAM" id="SSF52540">
    <property type="entry name" value="P-loop containing nucleoside triphosphate hydrolases"/>
    <property type="match status" value="1"/>
</dbReference>
<dbReference type="KEGG" id="taz:TREAZ_0438"/>
<sequence length="249" mass="27114">MKIRIKDLSFGFTEHLLFTDFNLLLGSDSDDLPTALLGPSGCGKTTLLRLIAGLLQPGSGSIDIEDEGSNNDACGTFSFVFQEDRLLPHFTVLENVSLALEKIFGKGEALARAGHFLELVSMEEKAHAFPSELSGGQKQRVSIARAFAYPSPVLLMDEAFHSLDIPLRLGLMDLTLDLLHREKRLALAVTHDPKEALYLGSRILVLGEAGQGIVFDEELTLNKKERAYGSHKAAELEGKLVEVLVGLAT</sequence>
<dbReference type="InterPro" id="IPR027417">
    <property type="entry name" value="P-loop_NTPase"/>
</dbReference>
<feature type="domain" description="ABC transporter" evidence="4">
    <location>
        <begin position="3"/>
        <end position="233"/>
    </location>
</feature>
<evidence type="ECO:0000313" key="6">
    <source>
        <dbReference type="Proteomes" id="UP000009222"/>
    </source>
</evidence>
<keyword evidence="5" id="KW-0378">Hydrolase</keyword>
<dbReference type="Gene3D" id="3.40.50.300">
    <property type="entry name" value="P-loop containing nucleotide triphosphate hydrolases"/>
    <property type="match status" value="1"/>
</dbReference>